<dbReference type="RefSeq" id="WP_096461301.1">
    <property type="nucleotide sequence ID" value="NZ_AP014936.1"/>
</dbReference>
<dbReference type="InterPro" id="IPR029044">
    <property type="entry name" value="Nucleotide-diphossugar_trans"/>
</dbReference>
<evidence type="ECO:0000256" key="1">
    <source>
        <dbReference type="ARBA" id="ARBA00022842"/>
    </source>
</evidence>
<dbReference type="Pfam" id="PF12804">
    <property type="entry name" value="NTP_transf_3"/>
    <property type="match status" value="1"/>
</dbReference>
<protein>
    <submittedName>
        <fullName evidence="3">Molybdopterin-guanine dinucleotide biosynthesis protein MobA</fullName>
    </submittedName>
</protein>
<dbReference type="InterPro" id="IPR025877">
    <property type="entry name" value="MobA-like_NTP_Trfase"/>
</dbReference>
<accession>A0A1B4VAP5</accession>
<dbReference type="OrthoDB" id="5298023at2"/>
<keyword evidence="1" id="KW-0460">Magnesium</keyword>
<dbReference type="SUPFAM" id="SSF53448">
    <property type="entry name" value="Nucleotide-diphospho-sugar transferases"/>
    <property type="match status" value="1"/>
</dbReference>
<evidence type="ECO:0000259" key="2">
    <source>
        <dbReference type="Pfam" id="PF12804"/>
    </source>
</evidence>
<evidence type="ECO:0000313" key="3">
    <source>
        <dbReference type="EMBL" id="BAU48824.1"/>
    </source>
</evidence>
<dbReference type="PANTHER" id="PTHR43777:SF1">
    <property type="entry name" value="MOLYBDENUM COFACTOR CYTIDYLYLTRANSFERASE"/>
    <property type="match status" value="1"/>
</dbReference>
<dbReference type="KEGG" id="sva:SVA_2274"/>
<evidence type="ECO:0000313" key="4">
    <source>
        <dbReference type="Proteomes" id="UP000218899"/>
    </source>
</evidence>
<dbReference type="Gene3D" id="3.90.550.10">
    <property type="entry name" value="Spore Coat Polysaccharide Biosynthesis Protein SpsA, Chain A"/>
    <property type="match status" value="1"/>
</dbReference>
<dbReference type="CDD" id="cd04182">
    <property type="entry name" value="GT_2_like_f"/>
    <property type="match status" value="1"/>
</dbReference>
<dbReference type="GO" id="GO:0016779">
    <property type="term" value="F:nucleotidyltransferase activity"/>
    <property type="evidence" value="ECO:0007669"/>
    <property type="project" value="UniProtKB-ARBA"/>
</dbReference>
<keyword evidence="4" id="KW-1185">Reference proteome</keyword>
<feature type="domain" description="MobA-like NTP transferase" evidence="2">
    <location>
        <begin position="4"/>
        <end position="160"/>
    </location>
</feature>
<organism evidence="3 4">
    <name type="scientific">Sulfurifustis variabilis</name>
    <dbReference type="NCBI Taxonomy" id="1675686"/>
    <lineage>
        <taxon>Bacteria</taxon>
        <taxon>Pseudomonadati</taxon>
        <taxon>Pseudomonadota</taxon>
        <taxon>Gammaproteobacteria</taxon>
        <taxon>Acidiferrobacterales</taxon>
        <taxon>Acidiferrobacteraceae</taxon>
        <taxon>Sulfurifustis</taxon>
    </lineage>
</organism>
<reference evidence="3 4" key="1">
    <citation type="submission" date="2015-08" db="EMBL/GenBank/DDBJ databases">
        <title>Complete genome sequence of Sulfurifustis variabilis.</title>
        <authorList>
            <person name="Miura A."/>
            <person name="Kojima H."/>
            <person name="Fukui M."/>
        </authorList>
    </citation>
    <scope>NUCLEOTIDE SEQUENCE [LARGE SCALE GENOMIC DNA]</scope>
    <source>
        <strain evidence="4">skN76</strain>
    </source>
</reference>
<name>A0A1B4VAP5_9GAMM</name>
<sequence length="186" mass="19445">MIAAVLLAAGRSTRFGRNKLLEPLADSEPLGVHAARNVRAAVERCYAVVAGGEAGLGDRFERVGLRVVYCAEAERGMGSSIACGVAAANGMAGYVIALADMPFIAPATIRRVATALQQGALCVAPVYRGRRGHPVGFSGRLRGNLLALEGESGASGLLLRLGARTRLIEVDDPGILRDVDRPEDLP</sequence>
<dbReference type="AlphaFoldDB" id="A0A1B4VAP5"/>
<dbReference type="PANTHER" id="PTHR43777">
    <property type="entry name" value="MOLYBDENUM COFACTOR CYTIDYLYLTRANSFERASE"/>
    <property type="match status" value="1"/>
</dbReference>
<dbReference type="Proteomes" id="UP000218899">
    <property type="component" value="Chromosome"/>
</dbReference>
<gene>
    <name evidence="3" type="ORF">SVA_2274</name>
</gene>
<proteinExistence type="predicted"/>
<dbReference type="EMBL" id="AP014936">
    <property type="protein sequence ID" value="BAU48824.1"/>
    <property type="molecule type" value="Genomic_DNA"/>
</dbReference>